<feature type="transmembrane region" description="Helical" evidence="1">
    <location>
        <begin position="32"/>
        <end position="54"/>
    </location>
</feature>
<proteinExistence type="predicted"/>
<dbReference type="Proteomes" id="UP000281915">
    <property type="component" value="Unassembled WGS sequence"/>
</dbReference>
<protein>
    <recommendedName>
        <fullName evidence="4">DUF1232 domain-containing protein</fullName>
    </recommendedName>
</protein>
<sequence>MNKLLSLAGGLLGGYGLLKTPLENSFLSGLDPVVDVVGIVAMLVFSVGLIYTGVRDWIQR</sequence>
<keyword evidence="1" id="KW-0472">Membrane</keyword>
<organism evidence="2 3">
    <name type="scientific">Brevibacillus panacihumi</name>
    <dbReference type="NCBI Taxonomy" id="497735"/>
    <lineage>
        <taxon>Bacteria</taxon>
        <taxon>Bacillati</taxon>
        <taxon>Bacillota</taxon>
        <taxon>Bacilli</taxon>
        <taxon>Bacillales</taxon>
        <taxon>Paenibacillaceae</taxon>
        <taxon>Brevibacillus</taxon>
    </lineage>
</organism>
<keyword evidence="1" id="KW-1133">Transmembrane helix</keyword>
<evidence type="ECO:0008006" key="4">
    <source>
        <dbReference type="Google" id="ProtNLM"/>
    </source>
</evidence>
<gene>
    <name evidence="2" type="ORF">EDM58_03265</name>
</gene>
<evidence type="ECO:0000313" key="3">
    <source>
        <dbReference type="Proteomes" id="UP000281915"/>
    </source>
</evidence>
<evidence type="ECO:0000256" key="1">
    <source>
        <dbReference type="SAM" id="Phobius"/>
    </source>
</evidence>
<name>A0A3M8DDA9_9BACL</name>
<dbReference type="EMBL" id="RHHT01000003">
    <property type="protein sequence ID" value="RNB85561.1"/>
    <property type="molecule type" value="Genomic_DNA"/>
</dbReference>
<comment type="caution">
    <text evidence="2">The sequence shown here is derived from an EMBL/GenBank/DDBJ whole genome shotgun (WGS) entry which is preliminary data.</text>
</comment>
<dbReference type="AlphaFoldDB" id="A0A3M8DDA9"/>
<accession>A0A3M8DDA9</accession>
<reference evidence="2 3" key="1">
    <citation type="submission" date="2018-10" db="EMBL/GenBank/DDBJ databases">
        <title>Phylogenomics of Brevibacillus.</title>
        <authorList>
            <person name="Dunlap C."/>
        </authorList>
    </citation>
    <scope>NUCLEOTIDE SEQUENCE [LARGE SCALE GENOMIC DNA]</scope>
    <source>
        <strain evidence="2 3">JCM 15085</strain>
    </source>
</reference>
<keyword evidence="1" id="KW-0812">Transmembrane</keyword>
<evidence type="ECO:0000313" key="2">
    <source>
        <dbReference type="EMBL" id="RNB85561.1"/>
    </source>
</evidence>
<dbReference type="RefSeq" id="WP_122912068.1">
    <property type="nucleotide sequence ID" value="NZ_RHHT01000003.1"/>
</dbReference>